<reference evidence="2" key="1">
    <citation type="submission" date="2020-03" db="EMBL/GenBank/DDBJ databases">
        <authorList>
            <person name="Weist P."/>
        </authorList>
    </citation>
    <scope>NUCLEOTIDE SEQUENCE</scope>
</reference>
<feature type="region of interest" description="Disordered" evidence="1">
    <location>
        <begin position="1"/>
        <end position="222"/>
    </location>
</feature>
<keyword evidence="3" id="KW-1185">Reference proteome</keyword>
<name>A0A9N7V813_PLEPL</name>
<feature type="compositionally biased region" description="Basic and acidic residues" evidence="1">
    <location>
        <begin position="125"/>
        <end position="189"/>
    </location>
</feature>
<dbReference type="AlphaFoldDB" id="A0A9N7V813"/>
<evidence type="ECO:0000313" key="2">
    <source>
        <dbReference type="EMBL" id="CAB1447535.1"/>
    </source>
</evidence>
<dbReference type="EMBL" id="CADEAL010003949">
    <property type="protein sequence ID" value="CAB1447535.1"/>
    <property type="molecule type" value="Genomic_DNA"/>
</dbReference>
<feature type="compositionally biased region" description="Polar residues" evidence="1">
    <location>
        <begin position="77"/>
        <end position="90"/>
    </location>
</feature>
<gene>
    <name evidence="2" type="ORF">PLEPLA_LOCUS35222</name>
</gene>
<dbReference type="Proteomes" id="UP001153269">
    <property type="component" value="Unassembled WGS sequence"/>
</dbReference>
<accession>A0A9N7V813</accession>
<proteinExistence type="predicted"/>
<evidence type="ECO:0000256" key="1">
    <source>
        <dbReference type="SAM" id="MobiDB-lite"/>
    </source>
</evidence>
<protein>
    <submittedName>
        <fullName evidence="2">Uncharacterized protein</fullName>
    </submittedName>
</protein>
<organism evidence="2 3">
    <name type="scientific">Pleuronectes platessa</name>
    <name type="common">European plaice</name>
    <dbReference type="NCBI Taxonomy" id="8262"/>
    <lineage>
        <taxon>Eukaryota</taxon>
        <taxon>Metazoa</taxon>
        <taxon>Chordata</taxon>
        <taxon>Craniata</taxon>
        <taxon>Vertebrata</taxon>
        <taxon>Euteleostomi</taxon>
        <taxon>Actinopterygii</taxon>
        <taxon>Neopterygii</taxon>
        <taxon>Teleostei</taxon>
        <taxon>Neoteleostei</taxon>
        <taxon>Acanthomorphata</taxon>
        <taxon>Carangaria</taxon>
        <taxon>Pleuronectiformes</taxon>
        <taxon>Pleuronectoidei</taxon>
        <taxon>Pleuronectidae</taxon>
        <taxon>Pleuronectes</taxon>
    </lineage>
</organism>
<sequence length="222" mass="24794">MRRLLDGNITVRTGQSCRSRRSRFSSEGKRPDPVPRAQTQSPGARPSPQGPDPVPRGQTQSPGARPSPQGPDPVPRGQTQSPGARPSTQGPDPVPRGHSGFSHSLKTDWGQSARGAIQNDVFHLSCREKVPDSGLERRKRGEEGRRGEERRERVEERKGEERRGEERKGEERRGKERRGKERRGEERMEGQTSRVCAKRHHTTAGSLGTAPRKPTNPRFPDE</sequence>
<comment type="caution">
    <text evidence="2">The sequence shown here is derived from an EMBL/GenBank/DDBJ whole genome shotgun (WGS) entry which is preliminary data.</text>
</comment>
<feature type="compositionally biased region" description="Basic and acidic residues" evidence="1">
    <location>
        <begin position="24"/>
        <end position="33"/>
    </location>
</feature>
<evidence type="ECO:0000313" key="3">
    <source>
        <dbReference type="Proteomes" id="UP001153269"/>
    </source>
</evidence>